<keyword evidence="3" id="KW-1185">Reference proteome</keyword>
<gene>
    <name evidence="2" type="ORF">E0F91_17505</name>
    <name evidence="1" type="ORF">E0F91_17555</name>
</gene>
<evidence type="ECO:0000313" key="1">
    <source>
        <dbReference type="EMBL" id="TDD98926.1"/>
    </source>
</evidence>
<dbReference type="Proteomes" id="UP000294644">
    <property type="component" value="Unassembled WGS sequence"/>
</dbReference>
<comment type="caution">
    <text evidence="2">The sequence shown here is derived from an EMBL/GenBank/DDBJ whole genome shotgun (WGS) entry which is preliminary data.</text>
</comment>
<proteinExistence type="predicted"/>
<evidence type="ECO:0000313" key="3">
    <source>
        <dbReference type="Proteomes" id="UP000294644"/>
    </source>
</evidence>
<accession>A0A4R5CK28</accession>
<sequence length="38" mass="4279">MSILGRSQSTFSNYSRHVAAMALHFGKIPTELDQEQVQ</sequence>
<organism evidence="2 3">
    <name type="scientific">Flavobacterium sandaracinum</name>
    <dbReference type="NCBI Taxonomy" id="2541733"/>
    <lineage>
        <taxon>Bacteria</taxon>
        <taxon>Pseudomonadati</taxon>
        <taxon>Bacteroidota</taxon>
        <taxon>Flavobacteriia</taxon>
        <taxon>Flavobacteriales</taxon>
        <taxon>Flavobacteriaceae</taxon>
        <taxon>Flavobacterium</taxon>
    </lineage>
</organism>
<dbReference type="EMBL" id="SMFN01000056">
    <property type="protein sequence ID" value="TDD98926.1"/>
    <property type="molecule type" value="Genomic_DNA"/>
</dbReference>
<protein>
    <submittedName>
        <fullName evidence="2">Integrase</fullName>
    </submittedName>
</protein>
<dbReference type="AlphaFoldDB" id="A0A4R5CK28"/>
<dbReference type="EMBL" id="SMFN01000051">
    <property type="protein sequence ID" value="TDD98970.1"/>
    <property type="molecule type" value="Genomic_DNA"/>
</dbReference>
<name>A0A4R5CK28_9FLAO</name>
<feature type="non-terminal residue" evidence="2">
    <location>
        <position position="38"/>
    </location>
</feature>
<reference evidence="2 3" key="1">
    <citation type="submission" date="2019-03" db="EMBL/GenBank/DDBJ databases">
        <title>Flavobacterium LB-D12 sp. nov., isolated from arctic soil.</title>
        <authorList>
            <person name="Chaudhary D.K."/>
        </authorList>
    </citation>
    <scope>NUCLEOTIDE SEQUENCE [LARGE SCALE GENOMIC DNA]</scope>
    <source>
        <strain evidence="2 3">LB-D12</strain>
    </source>
</reference>
<evidence type="ECO:0000313" key="2">
    <source>
        <dbReference type="EMBL" id="TDD98970.1"/>
    </source>
</evidence>